<dbReference type="AlphaFoldDB" id="A0A7Z2VUP3"/>
<dbReference type="NCBIfam" id="TIGR02595">
    <property type="entry name" value="PEP_CTERM"/>
    <property type="match status" value="1"/>
</dbReference>
<organism evidence="2 3">
    <name type="scientific">Massilia forsythiae</name>
    <dbReference type="NCBI Taxonomy" id="2728020"/>
    <lineage>
        <taxon>Bacteria</taxon>
        <taxon>Pseudomonadati</taxon>
        <taxon>Pseudomonadota</taxon>
        <taxon>Betaproteobacteria</taxon>
        <taxon>Burkholderiales</taxon>
        <taxon>Oxalobacteraceae</taxon>
        <taxon>Telluria group</taxon>
        <taxon>Massilia</taxon>
    </lineage>
</organism>
<dbReference type="InterPro" id="IPR013424">
    <property type="entry name" value="Ice-binding_C"/>
</dbReference>
<dbReference type="InterPro" id="IPR013320">
    <property type="entry name" value="ConA-like_dom_sf"/>
</dbReference>
<evidence type="ECO:0000313" key="3">
    <source>
        <dbReference type="Proteomes" id="UP000502415"/>
    </source>
</evidence>
<reference evidence="2 3" key="1">
    <citation type="submission" date="2020-04" db="EMBL/GenBank/DDBJ databases">
        <title>Genome sequencing of novel species.</title>
        <authorList>
            <person name="Heo J."/>
            <person name="Kim S.-J."/>
            <person name="Kim J.-S."/>
            <person name="Hong S.-B."/>
            <person name="Kwon S.-W."/>
        </authorList>
    </citation>
    <scope>NUCLEOTIDE SEQUENCE [LARGE SCALE GENOMIC DNA]</scope>
    <source>
        <strain evidence="2 3">GN2-R2</strain>
    </source>
</reference>
<dbReference type="NCBIfam" id="NF038128">
    <property type="entry name" value="choice_anch_J"/>
    <property type="match status" value="1"/>
</dbReference>
<name>A0A7Z2VUP3_9BURK</name>
<proteinExistence type="predicted"/>
<feature type="domain" description="Ice-binding protein C-terminal" evidence="1">
    <location>
        <begin position="164"/>
        <end position="187"/>
    </location>
</feature>
<gene>
    <name evidence="2" type="ORF">HH212_05020</name>
</gene>
<dbReference type="SUPFAM" id="SSF49899">
    <property type="entry name" value="Concanavalin A-like lectins/glucanases"/>
    <property type="match status" value="1"/>
</dbReference>
<sequence length="190" mass="19855">MSAQAGVVINEGFENVAALASQGWSFTNASAPGGTTSGWFQGSDGPFTAQSGSNYSYAQANFNNTTSGGSIDSWLITPEFNATYGVDISFYLRAGGEGYTDTVSYGFTGTNTALTTITPVPDSAWTLYTVHLDAYQAGTTRFAFRYTGTYDTANAVALDSLTVDVPEPASIALMAGGLLGLGALRRRSRA</sequence>
<dbReference type="KEGG" id="mfy:HH212_05020"/>
<dbReference type="Proteomes" id="UP000502415">
    <property type="component" value="Chromosome"/>
</dbReference>
<evidence type="ECO:0000259" key="1">
    <source>
        <dbReference type="Pfam" id="PF07589"/>
    </source>
</evidence>
<protein>
    <submittedName>
        <fullName evidence="2">PEP-CTERM sorting domain-containing protein</fullName>
    </submittedName>
</protein>
<keyword evidence="3" id="KW-1185">Reference proteome</keyword>
<dbReference type="EMBL" id="CP051685">
    <property type="protein sequence ID" value="QJD99462.1"/>
    <property type="molecule type" value="Genomic_DNA"/>
</dbReference>
<dbReference type="Gene3D" id="2.60.120.200">
    <property type="match status" value="1"/>
</dbReference>
<evidence type="ECO:0000313" key="2">
    <source>
        <dbReference type="EMBL" id="QJD99462.1"/>
    </source>
</evidence>
<accession>A0A7Z2VUP3</accession>
<dbReference type="RefSeq" id="WP_169434357.1">
    <property type="nucleotide sequence ID" value="NZ_CP051685.1"/>
</dbReference>
<dbReference type="Pfam" id="PF07589">
    <property type="entry name" value="PEP-CTERM"/>
    <property type="match status" value="1"/>
</dbReference>